<dbReference type="InterPro" id="IPR037138">
    <property type="entry name" value="His_deacetylse_dom_sf"/>
</dbReference>
<dbReference type="PANTHER" id="PTHR10625">
    <property type="entry name" value="HISTONE DEACETYLASE HDAC1-RELATED"/>
    <property type="match status" value="1"/>
</dbReference>
<reference evidence="2 3" key="1">
    <citation type="journal article" date="2024" name="Nat. Commun.">
        <title>Phylogenomics reveals the evolutionary origins of lichenization in chlorophyte algae.</title>
        <authorList>
            <person name="Puginier C."/>
            <person name="Libourel C."/>
            <person name="Otte J."/>
            <person name="Skaloud P."/>
            <person name="Haon M."/>
            <person name="Grisel S."/>
            <person name="Petersen M."/>
            <person name="Berrin J.G."/>
            <person name="Delaux P.M."/>
            <person name="Dal Grande F."/>
            <person name="Keller J."/>
        </authorList>
    </citation>
    <scope>NUCLEOTIDE SEQUENCE [LARGE SCALE GENOMIC DNA]</scope>
    <source>
        <strain evidence="2 3">SAG 216-7</strain>
    </source>
</reference>
<dbReference type="Pfam" id="PF00850">
    <property type="entry name" value="Hist_deacetyl"/>
    <property type="match status" value="1"/>
</dbReference>
<sequence>MTSILDALASRGLTPNKQPHEIVELQNVKPACEQDLQLVHTAEHIAKIRQKAADEAPCVVADFEEPPDNVTYMTKTSYDDALTGIGAALALVDHVASSSKDGKGPKAFGLIRPPGHHATSDAPMGFCLFSNIAIAARHAQKRCGLKKVMIVDFDVHHGNGTQDVFYEDPSVLFLDVHQLDVWPGSGQVNETGKGEGKGNTINVPLPIASGDEVAGNCLERITAPAARRFAPDIILVSAGFDAHWRDPLEQLNFQSATYHKLVSGLRDLADELCGGRLVVLLEGGYSMQGLSEGVCETFQALLNRPPLHPHDTEVSAEPLQAAQNALDEVVALHGLAT</sequence>
<evidence type="ECO:0000313" key="2">
    <source>
        <dbReference type="EMBL" id="KAK9919048.1"/>
    </source>
</evidence>
<evidence type="ECO:0000313" key="3">
    <source>
        <dbReference type="Proteomes" id="UP001491310"/>
    </source>
</evidence>
<feature type="domain" description="Histone deacetylase" evidence="1">
    <location>
        <begin position="3"/>
        <end position="300"/>
    </location>
</feature>
<dbReference type="PRINTS" id="PR01270">
    <property type="entry name" value="HDASUPER"/>
</dbReference>
<dbReference type="CDD" id="cd09992">
    <property type="entry name" value="HDAC_classII"/>
    <property type="match status" value="1"/>
</dbReference>
<comment type="caution">
    <text evidence="2">The sequence shown here is derived from an EMBL/GenBank/DDBJ whole genome shotgun (WGS) entry which is preliminary data.</text>
</comment>
<keyword evidence="3" id="KW-1185">Reference proteome</keyword>
<dbReference type="Proteomes" id="UP001491310">
    <property type="component" value="Unassembled WGS sequence"/>
</dbReference>
<dbReference type="PANTHER" id="PTHR10625:SF11">
    <property type="entry name" value="HISTONE DEACETYLASE 14, CHLOROPLASTIC"/>
    <property type="match status" value="1"/>
</dbReference>
<dbReference type="InterPro" id="IPR000286">
    <property type="entry name" value="HDACs"/>
</dbReference>
<dbReference type="SUPFAM" id="SSF52768">
    <property type="entry name" value="Arginase/deacetylase"/>
    <property type="match status" value="1"/>
</dbReference>
<evidence type="ECO:0000259" key="1">
    <source>
        <dbReference type="Pfam" id="PF00850"/>
    </source>
</evidence>
<name>A0ABR2Z4C9_9CHLO</name>
<proteinExistence type="predicted"/>
<dbReference type="InterPro" id="IPR023801">
    <property type="entry name" value="His_deacetylse_dom"/>
</dbReference>
<dbReference type="InterPro" id="IPR023696">
    <property type="entry name" value="Ureohydrolase_dom_sf"/>
</dbReference>
<accession>A0ABR2Z4C9</accession>
<protein>
    <recommendedName>
        <fullName evidence="1">Histone deacetylase domain-containing protein</fullName>
    </recommendedName>
</protein>
<organism evidence="2 3">
    <name type="scientific">Coccomyxa subellipsoidea</name>
    <dbReference type="NCBI Taxonomy" id="248742"/>
    <lineage>
        <taxon>Eukaryota</taxon>
        <taxon>Viridiplantae</taxon>
        <taxon>Chlorophyta</taxon>
        <taxon>core chlorophytes</taxon>
        <taxon>Trebouxiophyceae</taxon>
        <taxon>Trebouxiophyceae incertae sedis</taxon>
        <taxon>Coccomyxaceae</taxon>
        <taxon>Coccomyxa</taxon>
    </lineage>
</organism>
<dbReference type="Gene3D" id="3.40.800.20">
    <property type="entry name" value="Histone deacetylase domain"/>
    <property type="match status" value="1"/>
</dbReference>
<dbReference type="EMBL" id="JALJOT010000001">
    <property type="protein sequence ID" value="KAK9919048.1"/>
    <property type="molecule type" value="Genomic_DNA"/>
</dbReference>
<gene>
    <name evidence="2" type="ORF">WJX75_008986</name>
</gene>